<dbReference type="KEGG" id="sbae:DSM104329_02755"/>
<name>A0A9E6XYZ5_9ACTN</name>
<reference evidence="5" key="1">
    <citation type="journal article" date="2022" name="Int. J. Syst. Evol. Microbiol.">
        <title>Pseudomonas aegrilactucae sp. nov. and Pseudomonas morbosilactucae sp. nov., pathogens causing bacterial rot of lettuce in Japan.</title>
        <authorList>
            <person name="Sawada H."/>
            <person name="Fujikawa T."/>
            <person name="Satou M."/>
        </authorList>
    </citation>
    <scope>NUCLEOTIDE SEQUENCE</scope>
    <source>
        <strain evidence="5">0166_1</strain>
    </source>
</reference>
<evidence type="ECO:0000256" key="1">
    <source>
        <dbReference type="ARBA" id="ARBA00037217"/>
    </source>
</evidence>
<comment type="subunit">
    <text evidence="2">Interacts with COX5B; this interaction may contribute to localize PYROXD2 to the inner face of the inner mitochondrial membrane.</text>
</comment>
<evidence type="ECO:0000259" key="4">
    <source>
        <dbReference type="Pfam" id="PF01593"/>
    </source>
</evidence>
<sequence>MSARAVVIGSGPNGLAAAIRLAEHGHPVTVLEAGPVPGGAVRTEELTLPGYRHDTFSSVYPAGAASPVFRRMPLAGHGLSWTHPQACYAHPLPGGRAVALYRSLDRTVAGLDAINAGDGQRWAAFAGPLLDAFEALRATMLSGFPPVRGALRLLGALGPVGAAAFGGLVLGSAQGLGRRLFGGEGSRAWLYGSAGHGDVPPTGAGSAIAVSYLNLMGHAVGWPSPRGGAQKLTDALVSYLRALGGDVRTGEVVVGVETPGGRVTAVQIEGGERVGADLVVADVMPHALVGLVGPDRLPPAYRGLMRRYRYGPATLKVDWALDGPIPWEAPEPRGAGTVHVAGGEEELLATIAQSERGLPERPFMLLGQQSLADPTRAPAGHHTAWAYTHGPRTGIDWAAEQARHVERMEAQVERFAPGFRDRILARHVMGPAELQARDRNLVGGDVGGGSYRLPQVVLRPIPSISPYRTPVDGLYLGSAAAFPGGAVHGVPGDAAAAAALRDLKRGRRRRR</sequence>
<dbReference type="InterPro" id="IPR002937">
    <property type="entry name" value="Amino_oxidase"/>
</dbReference>
<dbReference type="Gene3D" id="3.50.50.60">
    <property type="entry name" value="FAD/NAD(P)-binding domain"/>
    <property type="match status" value="2"/>
</dbReference>
<evidence type="ECO:0000256" key="3">
    <source>
        <dbReference type="ARBA" id="ARBA00040298"/>
    </source>
</evidence>
<dbReference type="Pfam" id="PF01593">
    <property type="entry name" value="Amino_oxidase"/>
    <property type="match status" value="1"/>
</dbReference>
<dbReference type="GO" id="GO:0016491">
    <property type="term" value="F:oxidoreductase activity"/>
    <property type="evidence" value="ECO:0007669"/>
    <property type="project" value="UniProtKB-KW"/>
</dbReference>
<dbReference type="Proteomes" id="UP001162834">
    <property type="component" value="Chromosome"/>
</dbReference>
<feature type="domain" description="Amine oxidase" evidence="4">
    <location>
        <begin position="14"/>
        <end position="498"/>
    </location>
</feature>
<dbReference type="SUPFAM" id="SSF51905">
    <property type="entry name" value="FAD/NAD(P)-binding domain"/>
    <property type="match status" value="1"/>
</dbReference>
<dbReference type="AlphaFoldDB" id="A0A9E6XYZ5"/>
<dbReference type="InterPro" id="IPR036188">
    <property type="entry name" value="FAD/NAD-bd_sf"/>
</dbReference>
<organism evidence="5 6">
    <name type="scientific">Capillimicrobium parvum</name>
    <dbReference type="NCBI Taxonomy" id="2884022"/>
    <lineage>
        <taxon>Bacteria</taxon>
        <taxon>Bacillati</taxon>
        <taxon>Actinomycetota</taxon>
        <taxon>Thermoleophilia</taxon>
        <taxon>Solirubrobacterales</taxon>
        <taxon>Capillimicrobiaceae</taxon>
        <taxon>Capillimicrobium</taxon>
    </lineage>
</organism>
<accession>A0A9E6XYZ5</accession>
<evidence type="ECO:0000313" key="6">
    <source>
        <dbReference type="Proteomes" id="UP001162834"/>
    </source>
</evidence>
<evidence type="ECO:0000256" key="2">
    <source>
        <dbReference type="ARBA" id="ARBA00038825"/>
    </source>
</evidence>
<dbReference type="PANTHER" id="PTHR10668:SF105">
    <property type="entry name" value="DEHYDROGENASE-RELATED"/>
    <property type="match status" value="1"/>
</dbReference>
<dbReference type="PANTHER" id="PTHR10668">
    <property type="entry name" value="PHYTOENE DEHYDROGENASE"/>
    <property type="match status" value="1"/>
</dbReference>
<protein>
    <recommendedName>
        <fullName evidence="3">Pyridine nucleotide-disulfide oxidoreductase domain-containing protein 2</fullName>
    </recommendedName>
</protein>
<dbReference type="EMBL" id="CP087164">
    <property type="protein sequence ID" value="UGS36351.1"/>
    <property type="molecule type" value="Genomic_DNA"/>
</dbReference>
<gene>
    <name evidence="5" type="primary">carC_3</name>
    <name evidence="5" type="ORF">DSM104329_02755</name>
</gene>
<dbReference type="RefSeq" id="WP_259316024.1">
    <property type="nucleotide sequence ID" value="NZ_CP087164.1"/>
</dbReference>
<evidence type="ECO:0000313" key="5">
    <source>
        <dbReference type="EMBL" id="UGS36351.1"/>
    </source>
</evidence>
<proteinExistence type="predicted"/>
<comment type="function">
    <text evidence="1">Probable oxidoreductase that may play a role as regulator of mitochondrial function.</text>
</comment>
<dbReference type="PRINTS" id="PR00419">
    <property type="entry name" value="ADXRDTASE"/>
</dbReference>
<keyword evidence="5" id="KW-0560">Oxidoreductase</keyword>
<keyword evidence="6" id="KW-1185">Reference proteome</keyword>